<sequence>MSDFLTIQGRVHHFDLRPGTARVPIVFVNSLGTDLRIWDRVIAALPAEWTVLTYDKSGHGLSQGGARTMEEFASDLAALMDANSLEGAMVCGVSVGGMIAQALAASRSDLVAGLVLCNTAHRIGTPESWEERIAALDTTGLEAMADGIIERWFSPTFRRDHPQATAGYRMMLARTPLAGYRAVCAAIRDADLTEATQRLTCPTLCVAGTDDRATPPDLVQALSQLIPTAGFTCYDNVGHLPCIEAPDRLARDIQTHMAALP</sequence>
<dbReference type="PANTHER" id="PTHR43798">
    <property type="entry name" value="MONOACYLGLYCEROL LIPASE"/>
    <property type="match status" value="1"/>
</dbReference>
<evidence type="ECO:0000313" key="2">
    <source>
        <dbReference type="EMBL" id="TMV08123.1"/>
    </source>
</evidence>
<comment type="caution">
    <text evidence="2">The sequence shown here is derived from an EMBL/GenBank/DDBJ whole genome shotgun (WGS) entry which is preliminary data.</text>
</comment>
<organism evidence="2 3">
    <name type="scientific">Arenibacterium halophilum</name>
    <dbReference type="NCBI Taxonomy" id="2583821"/>
    <lineage>
        <taxon>Bacteria</taxon>
        <taxon>Pseudomonadati</taxon>
        <taxon>Pseudomonadota</taxon>
        <taxon>Alphaproteobacteria</taxon>
        <taxon>Rhodobacterales</taxon>
        <taxon>Paracoccaceae</taxon>
        <taxon>Arenibacterium</taxon>
    </lineage>
</organism>
<keyword evidence="2" id="KW-0378">Hydrolase</keyword>
<dbReference type="InterPro" id="IPR029058">
    <property type="entry name" value="AB_hydrolase_fold"/>
</dbReference>
<keyword evidence="3" id="KW-1185">Reference proteome</keyword>
<gene>
    <name evidence="2" type="primary">pcaD</name>
    <name evidence="2" type="ORF">FGK64_20680</name>
</gene>
<dbReference type="Proteomes" id="UP001191082">
    <property type="component" value="Unassembled WGS sequence"/>
</dbReference>
<dbReference type="InterPro" id="IPR026968">
    <property type="entry name" value="PcaD/CatD"/>
</dbReference>
<evidence type="ECO:0000313" key="3">
    <source>
        <dbReference type="Proteomes" id="UP001191082"/>
    </source>
</evidence>
<dbReference type="InterPro" id="IPR000073">
    <property type="entry name" value="AB_hydrolase_1"/>
</dbReference>
<dbReference type="PRINTS" id="PR00111">
    <property type="entry name" value="ABHYDROLASE"/>
</dbReference>
<reference evidence="2 3" key="1">
    <citation type="submission" date="2019-05" db="EMBL/GenBank/DDBJ databases">
        <title>Marivita sp. nov. isolated from sea sediment.</title>
        <authorList>
            <person name="Kim W."/>
        </authorList>
    </citation>
    <scope>NUCLEOTIDE SEQUENCE [LARGE SCALE GENOMIC DNA]</scope>
    <source>
        <strain evidence="2 3">CAU 1492</strain>
    </source>
</reference>
<evidence type="ECO:0000259" key="1">
    <source>
        <dbReference type="Pfam" id="PF12697"/>
    </source>
</evidence>
<feature type="domain" description="AB hydrolase-1" evidence="1">
    <location>
        <begin position="25"/>
        <end position="251"/>
    </location>
</feature>
<dbReference type="GO" id="GO:0047570">
    <property type="term" value="F:3-oxoadipate enol-lactonase activity"/>
    <property type="evidence" value="ECO:0007669"/>
    <property type="project" value="UniProtKB-EC"/>
</dbReference>
<dbReference type="EC" id="3.1.1.24" evidence="2"/>
<dbReference type="InterPro" id="IPR050266">
    <property type="entry name" value="AB_hydrolase_sf"/>
</dbReference>
<dbReference type="SUPFAM" id="SSF53474">
    <property type="entry name" value="alpha/beta-Hydrolases"/>
    <property type="match status" value="1"/>
</dbReference>
<dbReference type="Gene3D" id="3.40.50.1820">
    <property type="entry name" value="alpha/beta hydrolase"/>
    <property type="match status" value="1"/>
</dbReference>
<dbReference type="NCBIfam" id="TIGR02427">
    <property type="entry name" value="protocat_pcaD"/>
    <property type="match status" value="1"/>
</dbReference>
<name>A0ABY2WZ01_9RHOB</name>
<dbReference type="PANTHER" id="PTHR43798:SF33">
    <property type="entry name" value="HYDROLASE, PUTATIVE (AFU_ORTHOLOGUE AFUA_2G14860)-RELATED"/>
    <property type="match status" value="1"/>
</dbReference>
<accession>A0ABY2WZ01</accession>
<dbReference type="EMBL" id="VCPC01000007">
    <property type="protein sequence ID" value="TMV08123.1"/>
    <property type="molecule type" value="Genomic_DNA"/>
</dbReference>
<dbReference type="RefSeq" id="WP_138865780.1">
    <property type="nucleotide sequence ID" value="NZ_VCPC01000007.1"/>
</dbReference>
<proteinExistence type="predicted"/>
<protein>
    <submittedName>
        <fullName evidence="2">3-oxoadipate enol-lactonase</fullName>
        <ecNumber evidence="2">3.1.1.24</ecNumber>
    </submittedName>
</protein>
<dbReference type="Pfam" id="PF12697">
    <property type="entry name" value="Abhydrolase_6"/>
    <property type="match status" value="1"/>
</dbReference>